<organism evidence="2 3">
    <name type="scientific">Penicillium capsulatum</name>
    <dbReference type="NCBI Taxonomy" id="69766"/>
    <lineage>
        <taxon>Eukaryota</taxon>
        <taxon>Fungi</taxon>
        <taxon>Dikarya</taxon>
        <taxon>Ascomycota</taxon>
        <taxon>Pezizomycotina</taxon>
        <taxon>Eurotiomycetes</taxon>
        <taxon>Eurotiomycetidae</taxon>
        <taxon>Eurotiales</taxon>
        <taxon>Aspergillaceae</taxon>
        <taxon>Penicillium</taxon>
    </lineage>
</organism>
<proteinExistence type="predicted"/>
<feature type="region of interest" description="Disordered" evidence="1">
    <location>
        <begin position="105"/>
        <end position="125"/>
    </location>
</feature>
<keyword evidence="3" id="KW-1185">Reference proteome</keyword>
<evidence type="ECO:0000256" key="1">
    <source>
        <dbReference type="SAM" id="MobiDB-lite"/>
    </source>
</evidence>
<dbReference type="AlphaFoldDB" id="A0A9W9HL76"/>
<feature type="compositionally biased region" description="Low complexity" evidence="1">
    <location>
        <begin position="115"/>
        <end position="124"/>
    </location>
</feature>
<protein>
    <submittedName>
        <fullName evidence="2">Uncharacterized protein</fullName>
    </submittedName>
</protein>
<evidence type="ECO:0000313" key="2">
    <source>
        <dbReference type="EMBL" id="KAJ5150367.1"/>
    </source>
</evidence>
<gene>
    <name evidence="2" type="ORF">N7492_010718</name>
</gene>
<name>A0A9W9HL76_9EURO</name>
<sequence>MFPGRTIRGIRSIEKNSPFMEIPRRNSRIVPFSTGFLSASSVGMTNPKFNVSSGAGASAIQQRQPSKIRSTHKLQISSLSDPLRDDFSPAWILCVPPPYRTAEAHADPAQRALTSDSGLSLGSSHPFTSGAQRGEALDDWQRGLPHDIAWDYDSPPAGDINARIRATYYHARYLINCPLLCCVVQTDHLRLGHTNWSQHCVAAAIEHIRALDGIRGTFIALNPRGWWESVRLA</sequence>
<dbReference type="Proteomes" id="UP001146351">
    <property type="component" value="Unassembled WGS sequence"/>
</dbReference>
<accession>A0A9W9HL76</accession>
<dbReference type="EMBL" id="JAPQKO010000009">
    <property type="protein sequence ID" value="KAJ5150367.1"/>
    <property type="molecule type" value="Genomic_DNA"/>
</dbReference>
<comment type="caution">
    <text evidence="2">The sequence shown here is derived from an EMBL/GenBank/DDBJ whole genome shotgun (WGS) entry which is preliminary data.</text>
</comment>
<reference evidence="2" key="2">
    <citation type="journal article" date="2023" name="IMA Fungus">
        <title>Comparative genomic study of the Penicillium genus elucidates a diverse pangenome and 15 lateral gene transfer events.</title>
        <authorList>
            <person name="Petersen C."/>
            <person name="Sorensen T."/>
            <person name="Nielsen M.R."/>
            <person name="Sondergaard T.E."/>
            <person name="Sorensen J.L."/>
            <person name="Fitzpatrick D.A."/>
            <person name="Frisvad J.C."/>
            <person name="Nielsen K.L."/>
        </authorList>
    </citation>
    <scope>NUCLEOTIDE SEQUENCE</scope>
    <source>
        <strain evidence="2">IBT 21917</strain>
    </source>
</reference>
<reference evidence="2" key="1">
    <citation type="submission" date="2022-11" db="EMBL/GenBank/DDBJ databases">
        <authorList>
            <person name="Petersen C."/>
        </authorList>
    </citation>
    <scope>NUCLEOTIDE SEQUENCE</scope>
    <source>
        <strain evidence="2">IBT 21917</strain>
    </source>
</reference>
<evidence type="ECO:0000313" key="3">
    <source>
        <dbReference type="Proteomes" id="UP001146351"/>
    </source>
</evidence>